<reference evidence="2" key="1">
    <citation type="submission" date="2022-12" db="EMBL/GenBank/DDBJ databases">
        <authorList>
            <person name="Mo P."/>
        </authorList>
    </citation>
    <scope>NUCLEOTIDE SEQUENCE [LARGE SCALE GENOMIC DNA]</scope>
    <source>
        <strain evidence="2">HUAS 3-15</strain>
    </source>
</reference>
<dbReference type="EMBL" id="CP115450">
    <property type="protein sequence ID" value="WBP86622.1"/>
    <property type="molecule type" value="Genomic_DNA"/>
</dbReference>
<evidence type="ECO:0000313" key="2">
    <source>
        <dbReference type="Proteomes" id="UP001212821"/>
    </source>
</evidence>
<gene>
    <name evidence="1" type="ORF">O1G21_12730</name>
</gene>
<proteinExistence type="predicted"/>
<evidence type="ECO:0008006" key="3">
    <source>
        <dbReference type="Google" id="ProtNLM"/>
    </source>
</evidence>
<evidence type="ECO:0000313" key="1">
    <source>
        <dbReference type="EMBL" id="WBP86622.1"/>
    </source>
</evidence>
<keyword evidence="2" id="KW-1185">Reference proteome</keyword>
<organism evidence="1 2">
    <name type="scientific">Kitasatospora cathayae</name>
    <dbReference type="NCBI Taxonomy" id="3004092"/>
    <lineage>
        <taxon>Bacteria</taxon>
        <taxon>Bacillati</taxon>
        <taxon>Actinomycetota</taxon>
        <taxon>Actinomycetes</taxon>
        <taxon>Kitasatosporales</taxon>
        <taxon>Streptomycetaceae</taxon>
        <taxon>Kitasatospora</taxon>
    </lineage>
</organism>
<protein>
    <recommendedName>
        <fullName evidence="3">DUF1851 domain-containing protein</fullName>
    </recommendedName>
</protein>
<dbReference type="RefSeq" id="WP_270143410.1">
    <property type="nucleotide sequence ID" value="NZ_CP115450.1"/>
</dbReference>
<accession>A0ABY7Q1U4</accession>
<sequence length="192" mass="20754">MSFTALWVLLPLTAADVERFAPLVHPVLAEHAGQPGIRDLRRRWEAGELGVADWNAFMELTGACPLDDHLDVFMDVCDAYDQGDPYLAASARKGYPIAGLAHGLGPERFAGLPGWFGDFLLTPAEAKAALPAVEAVFDLDDAERERVLRRAPEALTEGFGAHEPEALLDGMVPFWCSVVRAGKGLFAAQVTP</sequence>
<dbReference type="Proteomes" id="UP001212821">
    <property type="component" value="Chromosome"/>
</dbReference>
<name>A0ABY7Q1U4_9ACTN</name>